<evidence type="ECO:0000256" key="2">
    <source>
        <dbReference type="ARBA" id="ARBA00022801"/>
    </source>
</evidence>
<dbReference type="SUPFAM" id="SSF52540">
    <property type="entry name" value="P-loop containing nucleoside triphosphate hydrolases"/>
    <property type="match status" value="1"/>
</dbReference>
<dbReference type="Gene3D" id="3.40.50.300">
    <property type="entry name" value="P-loop containing nucleotide triphosphate hydrolases"/>
    <property type="match status" value="2"/>
</dbReference>
<dbReference type="InterPro" id="IPR005580">
    <property type="entry name" value="DbpA/CsdA_RNA-bd_dom"/>
</dbReference>
<dbReference type="GO" id="GO:0004386">
    <property type="term" value="F:helicase activity"/>
    <property type="evidence" value="ECO:0007669"/>
    <property type="project" value="UniProtKB-KW"/>
</dbReference>
<keyword evidence="4 6" id="KW-0067">ATP-binding</keyword>
<dbReference type="EMBL" id="BMPP01000003">
    <property type="protein sequence ID" value="GGK19252.1"/>
    <property type="molecule type" value="Genomic_DNA"/>
</dbReference>
<dbReference type="InterPro" id="IPR011545">
    <property type="entry name" value="DEAD/DEAH_box_helicase_dom"/>
</dbReference>
<comment type="similarity">
    <text evidence="5 6">Belongs to the DEAD box helicase family.</text>
</comment>
<dbReference type="Pfam" id="PF00270">
    <property type="entry name" value="DEAD"/>
    <property type="match status" value="1"/>
</dbReference>
<dbReference type="InterPro" id="IPR012677">
    <property type="entry name" value="Nucleotide-bd_a/b_plait_sf"/>
</dbReference>
<evidence type="ECO:0000256" key="6">
    <source>
        <dbReference type="RuleBase" id="RU000492"/>
    </source>
</evidence>
<dbReference type="Pfam" id="PF00271">
    <property type="entry name" value="Helicase_C"/>
    <property type="match status" value="1"/>
</dbReference>
<evidence type="ECO:0000256" key="4">
    <source>
        <dbReference type="ARBA" id="ARBA00022840"/>
    </source>
</evidence>
<sequence length="469" mass="50948">MNSNPFTILPLNASLLANLTTLGYGRMTTIQDRSLPYVLEGRDLIAQAKTGSGKTAVFGLGILHRLDPARFAVQGLVLCPTRELADQVAGELRRLARAEGNIKVLSLTGGSPLRPQAASLEHGAHIVVGTPGRIRDHLGRGTLDLTHLHTLVLDEADRMTDMGFYDEIAGIVRACPSRRQTLLFSATYPDDIRQATSGFLNNPAEVIVESQHAGDQIEQRFYEVGFDERDAGVGRLLRHFRPVSALVFCNTKAHCRELAGELRAQGFSALALHGDLEQRERDEILVLFANRSCSVLVATDVAARGLDIANLAAVIIADVSRDAEVHVHRVGRTGRAGESGLALTLCAPNEKKWVGLIEDYQNSSVRWHALDELDPGNAERVPAAMVTLCIMGGRKDKLRPGDVVGALTGDVGLLKEQVGKINVTESMTYVALDRQVADQAYGRVTAGSTPGREVGTFKGRRFRMRLIEV</sequence>
<feature type="domain" description="Helicase ATP-binding" evidence="7">
    <location>
        <begin position="35"/>
        <end position="206"/>
    </location>
</feature>
<dbReference type="InterPro" id="IPR050079">
    <property type="entry name" value="DEAD_box_RNA_helicase"/>
</dbReference>
<evidence type="ECO:0000259" key="7">
    <source>
        <dbReference type="PROSITE" id="PS51192"/>
    </source>
</evidence>
<keyword evidence="10" id="KW-1185">Reference proteome</keyword>
<protein>
    <submittedName>
        <fullName evidence="9">ATP-dependent RNA helicase</fullName>
    </submittedName>
</protein>
<dbReference type="InterPro" id="IPR001650">
    <property type="entry name" value="Helicase_C-like"/>
</dbReference>
<dbReference type="PANTHER" id="PTHR47959">
    <property type="entry name" value="ATP-DEPENDENT RNA HELICASE RHLE-RELATED"/>
    <property type="match status" value="1"/>
</dbReference>
<name>A0ABQ2EPG0_9DEIO</name>
<dbReference type="PANTHER" id="PTHR47959:SF1">
    <property type="entry name" value="ATP-DEPENDENT RNA HELICASE DBPA"/>
    <property type="match status" value="1"/>
</dbReference>
<feature type="domain" description="Helicase C-terminal" evidence="8">
    <location>
        <begin position="216"/>
        <end position="381"/>
    </location>
</feature>
<dbReference type="Pfam" id="PF03880">
    <property type="entry name" value="DbpA"/>
    <property type="match status" value="1"/>
</dbReference>
<keyword evidence="2 6" id="KW-0378">Hydrolase</keyword>
<evidence type="ECO:0000313" key="10">
    <source>
        <dbReference type="Proteomes" id="UP000647587"/>
    </source>
</evidence>
<dbReference type="PROSITE" id="PS51192">
    <property type="entry name" value="HELICASE_ATP_BIND_1"/>
    <property type="match status" value="1"/>
</dbReference>
<keyword evidence="3 6" id="KW-0347">Helicase</keyword>
<dbReference type="InterPro" id="IPR000629">
    <property type="entry name" value="RNA-helicase_DEAD-box_CS"/>
</dbReference>
<dbReference type="RefSeq" id="WP_189005254.1">
    <property type="nucleotide sequence ID" value="NZ_BMPP01000003.1"/>
</dbReference>
<proteinExistence type="inferred from homology"/>
<dbReference type="SMART" id="SM00490">
    <property type="entry name" value="HELICc"/>
    <property type="match status" value="1"/>
</dbReference>
<organism evidence="9 10">
    <name type="scientific">Deinococcus malanensis</name>
    <dbReference type="NCBI Taxonomy" id="1706855"/>
    <lineage>
        <taxon>Bacteria</taxon>
        <taxon>Thermotogati</taxon>
        <taxon>Deinococcota</taxon>
        <taxon>Deinococci</taxon>
        <taxon>Deinococcales</taxon>
        <taxon>Deinococcaceae</taxon>
        <taxon>Deinococcus</taxon>
    </lineage>
</organism>
<reference evidence="10" key="1">
    <citation type="journal article" date="2019" name="Int. J. Syst. Evol. Microbiol.">
        <title>The Global Catalogue of Microorganisms (GCM) 10K type strain sequencing project: providing services to taxonomists for standard genome sequencing and annotation.</title>
        <authorList>
            <consortium name="The Broad Institute Genomics Platform"/>
            <consortium name="The Broad Institute Genome Sequencing Center for Infectious Disease"/>
            <person name="Wu L."/>
            <person name="Ma J."/>
        </authorList>
    </citation>
    <scope>NUCLEOTIDE SEQUENCE [LARGE SCALE GENOMIC DNA]</scope>
    <source>
        <strain evidence="10">JCM 30331</strain>
    </source>
</reference>
<keyword evidence="1 6" id="KW-0547">Nucleotide-binding</keyword>
<dbReference type="InterPro" id="IPR027417">
    <property type="entry name" value="P-loop_NTPase"/>
</dbReference>
<dbReference type="PROSITE" id="PS00039">
    <property type="entry name" value="DEAD_ATP_HELICASE"/>
    <property type="match status" value="1"/>
</dbReference>
<evidence type="ECO:0000256" key="5">
    <source>
        <dbReference type="ARBA" id="ARBA00038437"/>
    </source>
</evidence>
<dbReference type="NCBIfam" id="NF008744">
    <property type="entry name" value="PRK11776.1"/>
    <property type="match status" value="1"/>
</dbReference>
<dbReference type="SMART" id="SM00487">
    <property type="entry name" value="DEXDc"/>
    <property type="match status" value="1"/>
</dbReference>
<dbReference type="CDD" id="cd00268">
    <property type="entry name" value="DEADc"/>
    <property type="match status" value="1"/>
</dbReference>
<comment type="caution">
    <text evidence="9">The sequence shown here is derived from an EMBL/GenBank/DDBJ whole genome shotgun (WGS) entry which is preliminary data.</text>
</comment>
<evidence type="ECO:0000259" key="8">
    <source>
        <dbReference type="PROSITE" id="PS51194"/>
    </source>
</evidence>
<dbReference type="InterPro" id="IPR044742">
    <property type="entry name" value="DEAD/DEAH_RhlB"/>
</dbReference>
<dbReference type="InterPro" id="IPR014001">
    <property type="entry name" value="Helicase_ATP-bd"/>
</dbReference>
<accession>A0ABQ2EPG0</accession>
<dbReference type="CDD" id="cd18787">
    <property type="entry name" value="SF2_C_DEAD"/>
    <property type="match status" value="1"/>
</dbReference>
<dbReference type="Proteomes" id="UP000647587">
    <property type="component" value="Unassembled WGS sequence"/>
</dbReference>
<gene>
    <name evidence="9" type="primary">dbpA</name>
    <name evidence="9" type="ORF">GCM10008955_10870</name>
</gene>
<evidence type="ECO:0000313" key="9">
    <source>
        <dbReference type="EMBL" id="GGK19252.1"/>
    </source>
</evidence>
<evidence type="ECO:0000256" key="3">
    <source>
        <dbReference type="ARBA" id="ARBA00022806"/>
    </source>
</evidence>
<dbReference type="PROSITE" id="PS51194">
    <property type="entry name" value="HELICASE_CTER"/>
    <property type="match status" value="1"/>
</dbReference>
<evidence type="ECO:0000256" key="1">
    <source>
        <dbReference type="ARBA" id="ARBA00022741"/>
    </source>
</evidence>
<dbReference type="Gene3D" id="3.30.70.330">
    <property type="match status" value="1"/>
</dbReference>